<organism evidence="5 6">
    <name type="scientific">Zingiber officinale</name>
    <name type="common">Ginger</name>
    <name type="synonym">Amomum zingiber</name>
    <dbReference type="NCBI Taxonomy" id="94328"/>
    <lineage>
        <taxon>Eukaryota</taxon>
        <taxon>Viridiplantae</taxon>
        <taxon>Streptophyta</taxon>
        <taxon>Embryophyta</taxon>
        <taxon>Tracheophyta</taxon>
        <taxon>Spermatophyta</taxon>
        <taxon>Magnoliopsida</taxon>
        <taxon>Liliopsida</taxon>
        <taxon>Zingiberales</taxon>
        <taxon>Zingiberaceae</taxon>
        <taxon>Zingiber</taxon>
    </lineage>
</organism>
<dbReference type="InterPro" id="IPR006843">
    <property type="entry name" value="PAP/fibrillin_dom"/>
</dbReference>
<evidence type="ECO:0000256" key="3">
    <source>
        <dbReference type="ARBA" id="ARBA00022946"/>
    </source>
</evidence>
<keyword evidence="6" id="KW-1185">Reference proteome</keyword>
<evidence type="ECO:0000313" key="6">
    <source>
        <dbReference type="Proteomes" id="UP000734854"/>
    </source>
</evidence>
<evidence type="ECO:0000259" key="4">
    <source>
        <dbReference type="Pfam" id="PF04755"/>
    </source>
</evidence>
<dbReference type="Pfam" id="PF04755">
    <property type="entry name" value="PAP_fibrillin"/>
    <property type="match status" value="1"/>
</dbReference>
<dbReference type="InterPro" id="IPR039633">
    <property type="entry name" value="PAP"/>
</dbReference>
<keyword evidence="3" id="KW-0809">Transit peptide</keyword>
<protein>
    <recommendedName>
        <fullName evidence="4">Plastid lipid-associated protein/fibrillin conserved domain-containing protein</fullName>
    </recommendedName>
</protein>
<dbReference type="EMBL" id="JACMSC010000003">
    <property type="protein sequence ID" value="KAG6527608.1"/>
    <property type="molecule type" value="Genomic_DNA"/>
</dbReference>
<evidence type="ECO:0000313" key="5">
    <source>
        <dbReference type="EMBL" id="KAG6527608.1"/>
    </source>
</evidence>
<dbReference type="GO" id="GO:0009536">
    <property type="term" value="C:plastid"/>
    <property type="evidence" value="ECO:0007669"/>
    <property type="project" value="UniProtKB-SubCell"/>
</dbReference>
<feature type="domain" description="Plastid lipid-associated protein/fibrillin conserved" evidence="4">
    <location>
        <begin position="58"/>
        <end position="175"/>
    </location>
</feature>
<evidence type="ECO:0000256" key="1">
    <source>
        <dbReference type="ARBA" id="ARBA00004474"/>
    </source>
</evidence>
<dbReference type="Proteomes" id="UP000734854">
    <property type="component" value="Unassembled WGS sequence"/>
</dbReference>
<dbReference type="AlphaFoldDB" id="A0A8J5HI62"/>
<accession>A0A8J5HI62</accession>
<evidence type="ECO:0000256" key="2">
    <source>
        <dbReference type="ARBA" id="ARBA00022640"/>
    </source>
</evidence>
<comment type="subcellular location">
    <subcellularLocation>
        <location evidence="1">Plastid</location>
    </subcellularLocation>
</comment>
<keyword evidence="2" id="KW-0934">Plastid</keyword>
<dbReference type="PANTHER" id="PTHR31906">
    <property type="entry name" value="PLASTID-LIPID-ASSOCIATED PROTEIN 4, CHLOROPLASTIC-RELATED"/>
    <property type="match status" value="1"/>
</dbReference>
<name>A0A8J5HI62_ZINOF</name>
<comment type="caution">
    <text evidence="5">The sequence shown here is derived from an EMBL/GenBank/DDBJ whole genome shotgun (WGS) entry which is preliminary data.</text>
</comment>
<gene>
    <name evidence="5" type="ORF">ZIOFF_009731</name>
</gene>
<proteinExistence type="predicted"/>
<sequence>MKNSVVSPARPFSILTPIPRSDLPSSLLLSTTRRGSPPPPRLRVAAAVASPPAADLERRKLDLLRAVQDTQRGLSATADQRSAVEEALVSVEEYDAGSPVVLSKLDGTWRLNYTTASDVLVLFEAATRLPFLQVGQIFQKFECKDRSDGGVVRNVVRWSISPLLEVNMSINCSTTFAQVIKLKNFICKTLCPALFLMTYQWANSGGICIAKRVTDIFEEPTLCDYLLNQFYADIAVYTEFSNSSTCKRSRQVKDF</sequence>
<reference evidence="5 6" key="1">
    <citation type="submission" date="2020-08" db="EMBL/GenBank/DDBJ databases">
        <title>Plant Genome Project.</title>
        <authorList>
            <person name="Zhang R.-G."/>
        </authorList>
    </citation>
    <scope>NUCLEOTIDE SEQUENCE [LARGE SCALE GENOMIC DNA]</scope>
    <source>
        <tissue evidence="5">Rhizome</tissue>
    </source>
</reference>